<evidence type="ECO:0000313" key="2">
    <source>
        <dbReference type="EMBL" id="PRD43048.1"/>
    </source>
</evidence>
<sequence>MTLILLAISFTIALTITAFRFSMYALPCMVGRAAFRYVHAMDAGFLMSGFAALGAAFLSIALVVALLTIAGNSRLRIVILVIFAAPAAVAGYALVYGVAHNAVDSVIALRTLCGAGGLFVGIAAMLNVNAFAAGTSGG</sequence>
<gene>
    <name evidence="2" type="ORF">C5748_12615</name>
</gene>
<name>A0A2S9IR91_9HYPH</name>
<reference evidence="2 3" key="1">
    <citation type="submission" date="2018-02" db="EMBL/GenBank/DDBJ databases">
        <title>The draft genome of Phyllobacterium sp. 1N-3.</title>
        <authorList>
            <person name="Liu L."/>
            <person name="Li L."/>
            <person name="Zhang X."/>
            <person name="Wang T."/>
            <person name="Liang L."/>
        </authorList>
    </citation>
    <scope>NUCLEOTIDE SEQUENCE [LARGE SCALE GENOMIC DNA]</scope>
    <source>
        <strain evidence="2 3">1N-3</strain>
    </source>
</reference>
<evidence type="ECO:0000313" key="3">
    <source>
        <dbReference type="Proteomes" id="UP000239434"/>
    </source>
</evidence>
<feature type="transmembrane region" description="Helical" evidence="1">
    <location>
        <begin position="107"/>
        <end position="132"/>
    </location>
</feature>
<keyword evidence="1" id="KW-0472">Membrane</keyword>
<evidence type="ECO:0000256" key="1">
    <source>
        <dbReference type="SAM" id="Phobius"/>
    </source>
</evidence>
<protein>
    <submittedName>
        <fullName evidence="2">Uncharacterized protein</fullName>
    </submittedName>
</protein>
<proteinExistence type="predicted"/>
<accession>A0A2S9IR91</accession>
<feature type="transmembrane region" description="Helical" evidence="1">
    <location>
        <begin position="77"/>
        <end position="95"/>
    </location>
</feature>
<comment type="caution">
    <text evidence="2">The sequence shown here is derived from an EMBL/GenBank/DDBJ whole genome shotgun (WGS) entry which is preliminary data.</text>
</comment>
<keyword evidence="1" id="KW-0812">Transmembrane</keyword>
<organism evidence="2 3">
    <name type="scientific">Phyllobacterium phragmitis</name>
    <dbReference type="NCBI Taxonomy" id="2670329"/>
    <lineage>
        <taxon>Bacteria</taxon>
        <taxon>Pseudomonadati</taxon>
        <taxon>Pseudomonadota</taxon>
        <taxon>Alphaproteobacteria</taxon>
        <taxon>Hyphomicrobiales</taxon>
        <taxon>Phyllobacteriaceae</taxon>
        <taxon>Phyllobacterium</taxon>
    </lineage>
</organism>
<dbReference type="RefSeq" id="WP_105742287.1">
    <property type="nucleotide sequence ID" value="NZ_PVBR01000008.1"/>
</dbReference>
<keyword evidence="1" id="KW-1133">Transmembrane helix</keyword>
<feature type="transmembrane region" description="Helical" evidence="1">
    <location>
        <begin position="48"/>
        <end position="70"/>
    </location>
</feature>
<dbReference type="Proteomes" id="UP000239434">
    <property type="component" value="Unassembled WGS sequence"/>
</dbReference>
<dbReference type="AlphaFoldDB" id="A0A2S9IR91"/>
<dbReference type="EMBL" id="PVBR01000008">
    <property type="protein sequence ID" value="PRD43048.1"/>
    <property type="molecule type" value="Genomic_DNA"/>
</dbReference>
<keyword evidence="3" id="KW-1185">Reference proteome</keyword>